<name>J9G9Y3_9ZZZZ</name>
<accession>J9G9Y3</accession>
<feature type="transmembrane region" description="Helical" evidence="1">
    <location>
        <begin position="27"/>
        <end position="44"/>
    </location>
</feature>
<keyword evidence="1" id="KW-0472">Membrane</keyword>
<sequence>MAERLESRIDRLAKDERLKERFKRRSLFWIPAAAAILGVILLIGDGFKGDNPRMADTYSDPEEAALVAQEALAFMSKNLNKGLNQMDDAGKDIVRINSIINKQIK</sequence>
<evidence type="ECO:0000256" key="1">
    <source>
        <dbReference type="SAM" id="Phobius"/>
    </source>
</evidence>
<evidence type="ECO:0000313" key="2">
    <source>
        <dbReference type="EMBL" id="EJW96259.1"/>
    </source>
</evidence>
<keyword evidence="1" id="KW-0812">Transmembrane</keyword>
<comment type="caution">
    <text evidence="2">The sequence shown here is derived from an EMBL/GenBank/DDBJ whole genome shotgun (WGS) entry which is preliminary data.</text>
</comment>
<proteinExistence type="predicted"/>
<protein>
    <submittedName>
        <fullName evidence="2">Uncharacterized protein</fullName>
    </submittedName>
</protein>
<gene>
    <name evidence="2" type="ORF">EVA_15635</name>
</gene>
<dbReference type="AlphaFoldDB" id="J9G9Y3"/>
<dbReference type="EMBL" id="AMCI01005377">
    <property type="protein sequence ID" value="EJW96259.1"/>
    <property type="molecule type" value="Genomic_DNA"/>
</dbReference>
<organism evidence="2">
    <name type="scientific">gut metagenome</name>
    <dbReference type="NCBI Taxonomy" id="749906"/>
    <lineage>
        <taxon>unclassified sequences</taxon>
        <taxon>metagenomes</taxon>
        <taxon>organismal metagenomes</taxon>
    </lineage>
</organism>
<reference evidence="2" key="1">
    <citation type="journal article" date="2012" name="PLoS ONE">
        <title>Gene sets for utilization of primary and secondary nutrition supplies in the distal gut of endangered iberian lynx.</title>
        <authorList>
            <person name="Alcaide M."/>
            <person name="Messina E."/>
            <person name="Richter M."/>
            <person name="Bargiela R."/>
            <person name="Peplies J."/>
            <person name="Huws S.A."/>
            <person name="Newbold C.J."/>
            <person name="Golyshin P.N."/>
            <person name="Simon M.A."/>
            <person name="Lopez G."/>
            <person name="Yakimov M.M."/>
            <person name="Ferrer M."/>
        </authorList>
    </citation>
    <scope>NUCLEOTIDE SEQUENCE</scope>
</reference>
<keyword evidence="1" id="KW-1133">Transmembrane helix</keyword>